<comment type="similarity">
    <text evidence="1">Belongs to the prokaryotic molybdopterin-containing oxidoreductase family.</text>
</comment>
<dbReference type="GO" id="GO:0046872">
    <property type="term" value="F:metal ion binding"/>
    <property type="evidence" value="ECO:0007669"/>
    <property type="project" value="UniProtKB-KW"/>
</dbReference>
<evidence type="ECO:0000256" key="7">
    <source>
        <dbReference type="ARBA" id="ARBA00023004"/>
    </source>
</evidence>
<keyword evidence="2" id="KW-0004">4Fe-4S</keyword>
<dbReference type="Gene3D" id="3.40.50.740">
    <property type="match status" value="1"/>
</dbReference>
<evidence type="ECO:0000313" key="11">
    <source>
        <dbReference type="EMBL" id="SKA77103.1"/>
    </source>
</evidence>
<dbReference type="OrthoDB" id="9803192at2"/>
<dbReference type="EMBL" id="FUYC01000003">
    <property type="protein sequence ID" value="SKA77103.1"/>
    <property type="molecule type" value="Genomic_DNA"/>
</dbReference>
<name>A0A1T4WIE2_9BACT</name>
<dbReference type="NCBIfam" id="NF041783">
    <property type="entry name" value="mnquin_red_QrcB"/>
    <property type="match status" value="1"/>
</dbReference>
<evidence type="ECO:0000256" key="3">
    <source>
        <dbReference type="ARBA" id="ARBA00022505"/>
    </source>
</evidence>
<evidence type="ECO:0000256" key="1">
    <source>
        <dbReference type="ARBA" id="ARBA00010312"/>
    </source>
</evidence>
<keyword evidence="9" id="KW-0472">Membrane</keyword>
<evidence type="ECO:0000256" key="2">
    <source>
        <dbReference type="ARBA" id="ARBA00022485"/>
    </source>
</evidence>
<dbReference type="Gene3D" id="3.40.228.10">
    <property type="entry name" value="Dimethylsulfoxide Reductase, domain 2"/>
    <property type="match status" value="1"/>
</dbReference>
<dbReference type="STRING" id="1121449.SAMN02745704_00942"/>
<evidence type="ECO:0000259" key="10">
    <source>
        <dbReference type="PROSITE" id="PS51669"/>
    </source>
</evidence>
<dbReference type="PANTHER" id="PTHR43742:SF9">
    <property type="entry name" value="TETRATHIONATE REDUCTASE SUBUNIT A"/>
    <property type="match status" value="1"/>
</dbReference>
<feature type="transmembrane region" description="Helical" evidence="9">
    <location>
        <begin position="7"/>
        <end position="26"/>
    </location>
</feature>
<dbReference type="SUPFAM" id="SSF53706">
    <property type="entry name" value="Formate dehydrogenase/DMSO reductase, domains 1-3"/>
    <property type="match status" value="1"/>
</dbReference>
<dbReference type="Pfam" id="PF00384">
    <property type="entry name" value="Molybdopterin"/>
    <property type="match status" value="1"/>
</dbReference>
<evidence type="ECO:0000313" key="12">
    <source>
        <dbReference type="Proteomes" id="UP000190027"/>
    </source>
</evidence>
<dbReference type="InterPro" id="IPR006656">
    <property type="entry name" value="Mopterin_OxRdtase"/>
</dbReference>
<dbReference type="RefSeq" id="WP_078716527.1">
    <property type="nucleotide sequence ID" value="NZ_FUYC01000003.1"/>
</dbReference>
<keyword evidence="7" id="KW-0408">Iron</keyword>
<dbReference type="Pfam" id="PF04879">
    <property type="entry name" value="Molybdop_Fe4S4"/>
    <property type="match status" value="1"/>
</dbReference>
<keyword evidence="12" id="KW-1185">Reference proteome</keyword>
<dbReference type="Proteomes" id="UP000190027">
    <property type="component" value="Unassembled WGS sequence"/>
</dbReference>
<evidence type="ECO:0000256" key="6">
    <source>
        <dbReference type="ARBA" id="ARBA00023002"/>
    </source>
</evidence>
<keyword evidence="6" id="KW-0560">Oxidoreductase</keyword>
<dbReference type="InterPro" id="IPR050612">
    <property type="entry name" value="Prok_Mopterin_Oxidored"/>
</dbReference>
<organism evidence="11 12">
    <name type="scientific">Paucidesulfovibrio gracilis DSM 16080</name>
    <dbReference type="NCBI Taxonomy" id="1121449"/>
    <lineage>
        <taxon>Bacteria</taxon>
        <taxon>Pseudomonadati</taxon>
        <taxon>Thermodesulfobacteriota</taxon>
        <taxon>Desulfovibrionia</taxon>
        <taxon>Desulfovibrionales</taxon>
        <taxon>Desulfovibrionaceae</taxon>
        <taxon>Paucidesulfovibrio</taxon>
    </lineage>
</organism>
<dbReference type="InterPro" id="IPR053557">
    <property type="entry name" value="Molybdopterin-Qrc_component"/>
</dbReference>
<evidence type="ECO:0000256" key="9">
    <source>
        <dbReference type="SAM" id="Phobius"/>
    </source>
</evidence>
<dbReference type="Gene3D" id="2.20.25.90">
    <property type="entry name" value="ADC-like domains"/>
    <property type="match status" value="1"/>
</dbReference>
<dbReference type="InterPro" id="IPR009010">
    <property type="entry name" value="Asp_de-COase-like_dom_sf"/>
</dbReference>
<gene>
    <name evidence="11" type="ORF">SAMN02745704_00942</name>
</gene>
<feature type="domain" description="4Fe-4S Mo/W bis-MGD-type" evidence="10">
    <location>
        <begin position="50"/>
        <end position="106"/>
    </location>
</feature>
<evidence type="ECO:0000256" key="4">
    <source>
        <dbReference type="ARBA" id="ARBA00022723"/>
    </source>
</evidence>
<dbReference type="PANTHER" id="PTHR43742">
    <property type="entry name" value="TRIMETHYLAMINE-N-OXIDE REDUCTASE"/>
    <property type="match status" value="1"/>
</dbReference>
<dbReference type="Gene3D" id="3.30.2070.10">
    <property type="entry name" value="Formate dehydrogenase/DMSO reductase"/>
    <property type="match status" value="1"/>
</dbReference>
<evidence type="ECO:0000256" key="8">
    <source>
        <dbReference type="ARBA" id="ARBA00023014"/>
    </source>
</evidence>
<evidence type="ECO:0000256" key="5">
    <source>
        <dbReference type="ARBA" id="ARBA00022729"/>
    </source>
</evidence>
<dbReference type="CDD" id="cd02775">
    <property type="entry name" value="MopB_CT"/>
    <property type="match status" value="1"/>
</dbReference>
<dbReference type="SMART" id="SM00926">
    <property type="entry name" value="Molybdop_Fe4S4"/>
    <property type="match status" value="1"/>
</dbReference>
<dbReference type="GO" id="GO:0016491">
    <property type="term" value="F:oxidoreductase activity"/>
    <property type="evidence" value="ECO:0007669"/>
    <property type="project" value="UniProtKB-KW"/>
</dbReference>
<keyword evidence="9" id="KW-0812">Transmembrane</keyword>
<keyword evidence="9" id="KW-1133">Transmembrane helix</keyword>
<dbReference type="Pfam" id="PF01568">
    <property type="entry name" value="Molydop_binding"/>
    <property type="match status" value="1"/>
</dbReference>
<dbReference type="GO" id="GO:0043546">
    <property type="term" value="F:molybdopterin cofactor binding"/>
    <property type="evidence" value="ECO:0007669"/>
    <property type="project" value="InterPro"/>
</dbReference>
<keyword evidence="5" id="KW-0732">Signal</keyword>
<protein>
    <submittedName>
        <fullName evidence="11">Anaerobic selenocysteine-containing dehydrogenase</fullName>
    </submittedName>
</protein>
<keyword evidence="4" id="KW-0479">Metal-binding</keyword>
<dbReference type="Gene3D" id="2.40.40.20">
    <property type="match status" value="1"/>
</dbReference>
<dbReference type="GO" id="GO:0051539">
    <property type="term" value="F:4 iron, 4 sulfur cluster binding"/>
    <property type="evidence" value="ECO:0007669"/>
    <property type="project" value="UniProtKB-KW"/>
</dbReference>
<dbReference type="InterPro" id="IPR006657">
    <property type="entry name" value="MoPterin_dinucl-bd_dom"/>
</dbReference>
<dbReference type="SUPFAM" id="SSF50692">
    <property type="entry name" value="ADC-like"/>
    <property type="match status" value="1"/>
</dbReference>
<reference evidence="11 12" key="1">
    <citation type="submission" date="2017-02" db="EMBL/GenBank/DDBJ databases">
        <authorList>
            <person name="Peterson S.W."/>
        </authorList>
    </citation>
    <scope>NUCLEOTIDE SEQUENCE [LARGE SCALE GENOMIC DNA]</scope>
    <source>
        <strain evidence="11 12">DSM 16080</strain>
    </source>
</reference>
<dbReference type="InterPro" id="IPR006963">
    <property type="entry name" value="Mopterin_OxRdtase_4Fe-4S_dom"/>
</dbReference>
<keyword evidence="8" id="KW-0411">Iron-sulfur</keyword>
<keyword evidence="3" id="KW-0500">Molybdenum</keyword>
<dbReference type="PROSITE" id="PS51669">
    <property type="entry name" value="4FE4S_MOW_BIS_MGD"/>
    <property type="match status" value="1"/>
</dbReference>
<dbReference type="AlphaFoldDB" id="A0A1T4WIE2"/>
<proteinExistence type="inferred from homology"/>
<accession>A0A1T4WIE2</accession>
<sequence length="665" mass="69471">MGLNRRAFIQFSVGGTLGLLVTPVIWKTLDDVSIWTQNWSWIPKLKKGAEERVQAISKLCPSGCALQVETVGREPYATTGDEDNPLSKGGLCPICADAVPMLYSPTRVAGPMVKTGDGQYESISWDDAKKLLADKLGAAGSSVAVVSGDDTGSGNEVFSALLAELGSDKYYMMPSPQMAATRAWNGLMGGQGQIGYDLDGSDFVLFAGTDALDSWGPTVSNMNAFAESHPAGQEATATYVYAGPARNHTSSVCDQWVPVHPEGMTAFLLGLAYNLITDGKTLESGDFASLRSLLASKFSPAQVEKLTGVSQKALAELAAKLRNASAPVVVADYANSTATAAAGIIVNMLLGRLNAQGGMVALPEVDTAVGSALDRVARFEKDLLAELADGAFAPKVCLVYDANPVFGLPQYGVQLAEKAGFTVSFSTFKDETAAVADLVLPAAHPFERFDDLVNPFGVANTTYVASSPVIKPTLDVQGAPQFLLELAADMGLDLGYETFEEVLEAKAEAAEAAVGTVGSYSVGLGLSALAAADKQSGGTALYAYTQLHIGTDKVATTPHNPTTIRDTELQGKTMYVRVNSKTASANGLKQNSKVRLSANGAECEALVLVDEGVMPGVVAAPLGFGHTAWDEFSKGKGGNVYKLLTVSAEPGGSAWTGSAVTIAKM</sequence>